<dbReference type="InterPro" id="IPR019438">
    <property type="entry name" value="Q_salvage"/>
</dbReference>
<evidence type="ECO:0000256" key="5">
    <source>
        <dbReference type="ARBA" id="ARBA00048204"/>
    </source>
</evidence>
<evidence type="ECO:0000256" key="2">
    <source>
        <dbReference type="ARBA" id="ARBA00035119"/>
    </source>
</evidence>
<comment type="function">
    <text evidence="6">Catalyzes the hydrolysis of queuosine 5'-phosphate, releasing the nucleobase queuine (q). Is required for salvage of queuine from exogenous queuosine (Q) that is imported and then converted to queuosine 5'-phosphate intracellularly.</text>
</comment>
<reference evidence="8 9" key="1">
    <citation type="journal article" date="2021" name="MBio">
        <title>A New Model Trypanosomatid, Novymonas esmeraldas: Genomic Perception of Its 'Candidatus Pandoraea novymonadis' Endosymbiont.</title>
        <authorList>
            <person name="Zakharova A."/>
            <person name="Saura A."/>
            <person name="Butenko A."/>
            <person name="Podesvova L."/>
            <person name="Warmusova S."/>
            <person name="Kostygov A.Y."/>
            <person name="Nenarokova A."/>
            <person name="Lukes J."/>
            <person name="Opperdoes F.R."/>
            <person name="Yurchenko V."/>
        </authorList>
    </citation>
    <scope>NUCLEOTIDE SEQUENCE [LARGE SCALE GENOMIC DNA]</scope>
    <source>
        <strain evidence="8 9">E262AT.01</strain>
    </source>
</reference>
<dbReference type="AlphaFoldDB" id="A0AAW0F3P4"/>
<dbReference type="GO" id="GO:0006400">
    <property type="term" value="P:tRNA modification"/>
    <property type="evidence" value="ECO:0007669"/>
    <property type="project" value="TreeGrafter"/>
</dbReference>
<comment type="catalytic activity">
    <reaction evidence="5 6">
        <text>queuosine 5'-phosphate + H2O = queuine + D-ribose 5-phosphate</text>
        <dbReference type="Rhea" id="RHEA:75387"/>
        <dbReference type="ChEBI" id="CHEBI:15377"/>
        <dbReference type="ChEBI" id="CHEBI:17433"/>
        <dbReference type="ChEBI" id="CHEBI:78346"/>
        <dbReference type="ChEBI" id="CHEBI:194371"/>
    </reaction>
    <physiologicalReaction direction="left-to-right" evidence="5 6">
        <dbReference type="Rhea" id="RHEA:75388"/>
    </physiologicalReaction>
</comment>
<keyword evidence="1 6" id="KW-0378">Hydrolase</keyword>
<evidence type="ECO:0000256" key="7">
    <source>
        <dbReference type="SAM" id="MobiDB-lite"/>
    </source>
</evidence>
<evidence type="ECO:0000256" key="3">
    <source>
        <dbReference type="ARBA" id="ARBA00035306"/>
    </source>
</evidence>
<proteinExistence type="inferred from homology"/>
<comment type="similarity">
    <text evidence="2 6">Belongs to the QNG1 protein family.</text>
</comment>
<feature type="region of interest" description="Disordered" evidence="7">
    <location>
        <begin position="353"/>
        <end position="374"/>
    </location>
</feature>
<dbReference type="GO" id="GO:0016787">
    <property type="term" value="F:hydrolase activity"/>
    <property type="evidence" value="ECO:0007669"/>
    <property type="project" value="UniProtKB-KW"/>
</dbReference>
<name>A0AAW0F3P4_9TRYP</name>
<protein>
    <recommendedName>
        <fullName evidence="3 6">Queuosine 5'-phosphate N-glycosylase/hydrolase</fullName>
        <ecNumber evidence="6">3.2.2.-</ecNumber>
    </recommendedName>
    <alternativeName>
        <fullName evidence="4 6">Queuosine-nucleotide N-glycosylase/hydrolase</fullName>
    </alternativeName>
</protein>
<dbReference type="Proteomes" id="UP001430356">
    <property type="component" value="Unassembled WGS sequence"/>
</dbReference>
<organism evidence="8 9">
    <name type="scientific">Novymonas esmeraldas</name>
    <dbReference type="NCBI Taxonomy" id="1808958"/>
    <lineage>
        <taxon>Eukaryota</taxon>
        <taxon>Discoba</taxon>
        <taxon>Euglenozoa</taxon>
        <taxon>Kinetoplastea</taxon>
        <taxon>Metakinetoplastina</taxon>
        <taxon>Trypanosomatida</taxon>
        <taxon>Trypanosomatidae</taxon>
        <taxon>Novymonas</taxon>
    </lineage>
</organism>
<dbReference type="EMBL" id="JAECZO010000002">
    <property type="protein sequence ID" value="KAK7199880.1"/>
    <property type="molecule type" value="Genomic_DNA"/>
</dbReference>
<sequence length="520" mass="54647">MACSAASSYGGGSVRGAIRRLYGGRPAEPLTILHATVPPVTSRLLHDGAHVLNAVLDCLRDQQLSTSSEQSAATATPTSHWLLSVPAPLRQDEAAVVNYLGMMVAIDFCHWAEVGGAVPARPGDAVTGFAGFYAVVEEEPAGGPSEPHHGGAPSGTTERLTEPPSQAPAVSDGCATPTKPLLRGSAAMMYLLRRAVEVHGVAWYDPHYLQRWGNDAAAATEALRVCFLGCAADGVTPLWMPCTRERVELLLSLADALVERHTSFHAILRECGGCVFASTAAAAGHVGGLVPALIRLHPRYSDFAQVPVCRSGGAVEGLVESCTVPVLKLAQLTALALEQALPALWSCRAACSASSEPRPSAPAPSAPDSWLERRRAAHAARAHTAKSGATATSPLPSVGLFADIDELSVCCDYQIPRTLRAAGLLVYDDHLAWAVDHHILLAPGSAEETSIRVATLVAADRLMGHLNAAPTGSADGAACAAPDGQAPFCAVHHLDYALWYVGRYMVSSDARHHLCRTVMY</sequence>
<accession>A0AAW0F3P4</accession>
<evidence type="ECO:0000256" key="4">
    <source>
        <dbReference type="ARBA" id="ARBA00035393"/>
    </source>
</evidence>
<evidence type="ECO:0000313" key="8">
    <source>
        <dbReference type="EMBL" id="KAK7199880.1"/>
    </source>
</evidence>
<dbReference type="PANTHER" id="PTHR21314:SF0">
    <property type="entry name" value="QUEUOSINE 5'-PHOSPHATE N-GLYCOSYLASE_HYDROLASE"/>
    <property type="match status" value="1"/>
</dbReference>
<keyword evidence="9" id="KW-1185">Reference proteome</keyword>
<comment type="caution">
    <text evidence="8">The sequence shown here is derived from an EMBL/GenBank/DDBJ whole genome shotgun (WGS) entry which is preliminary data.</text>
</comment>
<dbReference type="EC" id="3.2.2.-" evidence="6"/>
<evidence type="ECO:0000256" key="6">
    <source>
        <dbReference type="RuleBase" id="RU365002"/>
    </source>
</evidence>
<feature type="region of interest" description="Disordered" evidence="7">
    <location>
        <begin position="140"/>
        <end position="174"/>
    </location>
</feature>
<dbReference type="PANTHER" id="PTHR21314">
    <property type="entry name" value="QUEUOSINE 5'-PHOSPHATE N-GLYCOSYLASE_HYDROLASE-RELATED"/>
    <property type="match status" value="1"/>
</dbReference>
<dbReference type="Pfam" id="PF10343">
    <property type="entry name" value="Q_salvage"/>
    <property type="match status" value="1"/>
</dbReference>
<evidence type="ECO:0000313" key="9">
    <source>
        <dbReference type="Proteomes" id="UP001430356"/>
    </source>
</evidence>
<evidence type="ECO:0000256" key="1">
    <source>
        <dbReference type="ARBA" id="ARBA00022801"/>
    </source>
</evidence>
<gene>
    <name evidence="8" type="ORF">NESM_000035900</name>
</gene>